<name>A0A0R0HGM8_SOYBN</name>
<evidence type="ECO:0000313" key="3">
    <source>
        <dbReference type="Proteomes" id="UP000008827"/>
    </source>
</evidence>
<reference evidence="1" key="3">
    <citation type="submission" date="2018-07" db="EMBL/GenBank/DDBJ databases">
        <title>WGS assembly of Glycine max.</title>
        <authorList>
            <person name="Schmutz J."/>
            <person name="Cannon S."/>
            <person name="Schlueter J."/>
            <person name="Ma J."/>
            <person name="Mitros T."/>
            <person name="Nelson W."/>
            <person name="Hyten D."/>
            <person name="Song Q."/>
            <person name="Thelen J."/>
            <person name="Cheng J."/>
            <person name="Xu D."/>
            <person name="Hellsten U."/>
            <person name="May G."/>
            <person name="Yu Y."/>
            <person name="Sakurai T."/>
            <person name="Umezawa T."/>
            <person name="Bhattacharyya M."/>
            <person name="Sandhu D."/>
            <person name="Valliyodan B."/>
            <person name="Lindquist E."/>
            <person name="Peto M."/>
            <person name="Grant D."/>
            <person name="Shu S."/>
            <person name="Goodstein D."/>
            <person name="Barry K."/>
            <person name="Futrell-Griggs M."/>
            <person name="Abernathy B."/>
            <person name="Du J."/>
            <person name="Tian Z."/>
            <person name="Zhu L."/>
            <person name="Gill N."/>
            <person name="Joshi T."/>
            <person name="Libault M."/>
            <person name="Sethuraman A."/>
            <person name="Zhang X."/>
            <person name="Shinozaki K."/>
            <person name="Nguyen H."/>
            <person name="Wing R."/>
            <person name="Cregan P."/>
            <person name="Specht J."/>
            <person name="Grimwood J."/>
            <person name="Rokhsar D."/>
            <person name="Stacey G."/>
            <person name="Shoemaker R."/>
            <person name="Jackson S."/>
        </authorList>
    </citation>
    <scope>NUCLEOTIDE SEQUENCE</scope>
    <source>
        <tissue evidence="1">Callus</tissue>
    </source>
</reference>
<dbReference type="SUPFAM" id="SSF52058">
    <property type="entry name" value="L domain-like"/>
    <property type="match status" value="1"/>
</dbReference>
<dbReference type="PANTHER" id="PTHR48009">
    <property type="entry name" value="LEUCINE-RICH REPEAT (LRR) FAMILY PROTEIN"/>
    <property type="match status" value="1"/>
</dbReference>
<evidence type="ECO:0000313" key="2">
    <source>
        <dbReference type="EnsemblPlants" id="KRH26331"/>
    </source>
</evidence>
<dbReference type="GO" id="GO:0016616">
    <property type="term" value="F:oxidoreductase activity, acting on the CH-OH group of donors, NAD or NADP as acceptor"/>
    <property type="evidence" value="ECO:0000318"/>
    <property type="project" value="GO_Central"/>
</dbReference>
<organism evidence="1">
    <name type="scientific">Glycine max</name>
    <name type="common">Soybean</name>
    <name type="synonym">Glycine hispida</name>
    <dbReference type="NCBI Taxonomy" id="3847"/>
    <lineage>
        <taxon>Eukaryota</taxon>
        <taxon>Viridiplantae</taxon>
        <taxon>Streptophyta</taxon>
        <taxon>Embryophyta</taxon>
        <taxon>Tracheophyta</taxon>
        <taxon>Spermatophyta</taxon>
        <taxon>Magnoliopsida</taxon>
        <taxon>eudicotyledons</taxon>
        <taxon>Gunneridae</taxon>
        <taxon>Pentapetalae</taxon>
        <taxon>rosids</taxon>
        <taxon>fabids</taxon>
        <taxon>Fabales</taxon>
        <taxon>Fabaceae</taxon>
        <taxon>Papilionoideae</taxon>
        <taxon>50 kb inversion clade</taxon>
        <taxon>NPAAA clade</taxon>
        <taxon>indigoferoid/millettioid clade</taxon>
        <taxon>Phaseoleae</taxon>
        <taxon>Glycine</taxon>
        <taxon>Glycine subgen. Soja</taxon>
    </lineage>
</organism>
<dbReference type="InterPro" id="IPR001611">
    <property type="entry name" value="Leu-rich_rpt"/>
</dbReference>
<protein>
    <recommendedName>
        <fullName evidence="4">NAD(P)-binding domain-containing protein</fullName>
    </recommendedName>
</protein>
<dbReference type="EnsemblPlants" id="KRH26331">
    <property type="protein sequence ID" value="KRH26331"/>
    <property type="gene ID" value="GLYMA_12G167900"/>
</dbReference>
<dbReference type="InterPro" id="IPR032675">
    <property type="entry name" value="LRR_dom_sf"/>
</dbReference>
<reference evidence="1 2" key="1">
    <citation type="journal article" date="2010" name="Nature">
        <title>Genome sequence of the palaeopolyploid soybean.</title>
        <authorList>
            <person name="Schmutz J."/>
            <person name="Cannon S.B."/>
            <person name="Schlueter J."/>
            <person name="Ma J."/>
            <person name="Mitros T."/>
            <person name="Nelson W."/>
            <person name="Hyten D.L."/>
            <person name="Song Q."/>
            <person name="Thelen J.J."/>
            <person name="Cheng J."/>
            <person name="Xu D."/>
            <person name="Hellsten U."/>
            <person name="May G.D."/>
            <person name="Yu Y."/>
            <person name="Sakurai T."/>
            <person name="Umezawa T."/>
            <person name="Bhattacharyya M.K."/>
            <person name="Sandhu D."/>
            <person name="Valliyodan B."/>
            <person name="Lindquist E."/>
            <person name="Peto M."/>
            <person name="Grant D."/>
            <person name="Shu S."/>
            <person name="Goodstein D."/>
            <person name="Barry K."/>
            <person name="Futrell-Griggs M."/>
            <person name="Abernathy B."/>
            <person name="Du J."/>
            <person name="Tian Z."/>
            <person name="Zhu L."/>
            <person name="Gill N."/>
            <person name="Joshi T."/>
            <person name="Libault M."/>
            <person name="Sethuraman A."/>
            <person name="Zhang X.-C."/>
            <person name="Shinozaki K."/>
            <person name="Nguyen H.T."/>
            <person name="Wing R.A."/>
            <person name="Cregan P."/>
            <person name="Specht J."/>
            <person name="Grimwood J."/>
            <person name="Rokhsar D."/>
            <person name="Stacey G."/>
            <person name="Shoemaker R.C."/>
            <person name="Jackson S.A."/>
        </authorList>
    </citation>
    <scope>NUCLEOTIDE SEQUENCE</scope>
    <source>
        <strain evidence="2">cv. Williams 82</strain>
        <tissue evidence="1">Callus</tissue>
    </source>
</reference>
<keyword evidence="3" id="KW-1185">Reference proteome</keyword>
<dbReference type="Gene3D" id="3.40.50.720">
    <property type="entry name" value="NAD(P)-binding Rossmann-like Domain"/>
    <property type="match status" value="1"/>
</dbReference>
<dbReference type="Proteomes" id="UP000008827">
    <property type="component" value="Chromosome 12"/>
</dbReference>
<dbReference type="SUPFAM" id="SSF51735">
    <property type="entry name" value="NAD(P)-binding Rossmann-fold domains"/>
    <property type="match status" value="1"/>
</dbReference>
<dbReference type="Pfam" id="PF00560">
    <property type="entry name" value="LRR_1"/>
    <property type="match status" value="1"/>
</dbReference>
<dbReference type="InterPro" id="IPR053213">
    <property type="entry name" value="RLP29"/>
</dbReference>
<dbReference type="STRING" id="3847.A0A0R0HGM8"/>
<dbReference type="Gramene" id="KRH26331">
    <property type="protein sequence ID" value="KRH26331"/>
    <property type="gene ID" value="GLYMA_12G167900"/>
</dbReference>
<dbReference type="PANTHER" id="PTHR48009:SF14">
    <property type="entry name" value="RECEPTOR PROTEIN KINASE CLAVATA1-LIKE"/>
    <property type="match status" value="1"/>
</dbReference>
<dbReference type="InParanoid" id="A0A0R0HGM8"/>
<dbReference type="InterPro" id="IPR036291">
    <property type="entry name" value="NAD(P)-bd_dom_sf"/>
</dbReference>
<evidence type="ECO:0000313" key="1">
    <source>
        <dbReference type="EMBL" id="KRH26331.1"/>
    </source>
</evidence>
<accession>A0A0R0HGM8</accession>
<gene>
    <name evidence="1" type="ORF">GLYMA_12G167900</name>
</gene>
<reference evidence="2" key="2">
    <citation type="submission" date="2018-02" db="UniProtKB">
        <authorList>
            <consortium name="EnsemblPlants"/>
        </authorList>
    </citation>
    <scope>IDENTIFICATION</scope>
    <source>
        <strain evidence="2">Williams 82</strain>
    </source>
</reference>
<evidence type="ECO:0008006" key="4">
    <source>
        <dbReference type="Google" id="ProtNLM"/>
    </source>
</evidence>
<sequence length="178" mass="19531">MAPSFDISTHTICVMDASGHLGFSLVQRLLQRGYTIHASVKKYGEENLFNGISSDPDKLKVFRSDPFDYHSIIDALRGCSDLCDWNGVSCTATRDHVIKLILHGNSLVGVIPKELGMLKSLKVLDLGINHLIGPIPPEIGNLTQNCRLLNYFDGVVFSIPLHSCINLQSNGLTGMPRV</sequence>
<dbReference type="AlphaFoldDB" id="A0A0R0HGM8"/>
<dbReference type="SMR" id="A0A0R0HGM8"/>
<dbReference type="Gene3D" id="3.80.10.10">
    <property type="entry name" value="Ribonuclease Inhibitor"/>
    <property type="match status" value="1"/>
</dbReference>
<dbReference type="EMBL" id="CM000845">
    <property type="protein sequence ID" value="KRH26331.1"/>
    <property type="molecule type" value="Genomic_DNA"/>
</dbReference>
<proteinExistence type="predicted"/>